<dbReference type="SUPFAM" id="SSF53850">
    <property type="entry name" value="Periplasmic binding protein-like II"/>
    <property type="match status" value="1"/>
</dbReference>
<protein>
    <recommendedName>
        <fullName evidence="1">SsuA/THI5-like domain-containing protein</fullName>
    </recommendedName>
</protein>
<evidence type="ECO:0000259" key="1">
    <source>
        <dbReference type="Pfam" id="PF09084"/>
    </source>
</evidence>
<accession>A0A0K1JS40</accession>
<evidence type="ECO:0000313" key="2">
    <source>
        <dbReference type="EMBL" id="AKU19403.1"/>
    </source>
</evidence>
<dbReference type="InterPro" id="IPR015168">
    <property type="entry name" value="SsuA/THI5"/>
</dbReference>
<organism evidence="2">
    <name type="scientific">Paenibacillus sp. 32O-Y</name>
    <dbReference type="NCBI Taxonomy" id="1695219"/>
    <lineage>
        <taxon>Bacteria</taxon>
        <taxon>Bacillati</taxon>
        <taxon>Bacillota</taxon>
        <taxon>Bacilli</taxon>
        <taxon>Bacillales</taxon>
        <taxon>Paenibacillaceae</taxon>
        <taxon>Paenibacillus</taxon>
    </lineage>
</organism>
<feature type="domain" description="SsuA/THI5-like" evidence="1">
    <location>
        <begin position="76"/>
        <end position="253"/>
    </location>
</feature>
<dbReference type="Pfam" id="PF09084">
    <property type="entry name" value="NMT1"/>
    <property type="match status" value="1"/>
</dbReference>
<dbReference type="PANTHER" id="PTHR30024:SF21">
    <property type="entry name" value="ABC TRANSPORTER SUBSTRATE-BINDING PROTEIN"/>
    <property type="match status" value="1"/>
</dbReference>
<reference evidence="2" key="1">
    <citation type="journal article" date="2015" name="Biotechnol. Lett.">
        <title>Isolation and characterization of an interactive culture of two Paenibacillus species with moderately thermophilic desulfurization ability.</title>
        <authorList>
            <person name="Wang J."/>
            <person name="Davaadelger B."/>
            <person name="Salazar J.K."/>
            <person name="Butler R.R.III."/>
            <person name="Pombert J.F."/>
            <person name="Kilbane J.J."/>
            <person name="Stark B.C."/>
        </authorList>
    </citation>
    <scope>NUCLEOTIDE SEQUENCE</scope>
    <source>
        <strain evidence="2">32O-Y</strain>
    </source>
</reference>
<dbReference type="Gene3D" id="3.40.190.270">
    <property type="match status" value="1"/>
</dbReference>
<proteinExistence type="predicted"/>
<name>A0A0K1JS40_9BACL</name>
<dbReference type="Gene3D" id="3.40.190.10">
    <property type="entry name" value="Periplasmic binding protein-like II"/>
    <property type="match status" value="1"/>
</dbReference>
<dbReference type="EMBL" id="KR057823">
    <property type="protein sequence ID" value="AKU19403.1"/>
    <property type="molecule type" value="Genomic_DNA"/>
</dbReference>
<sequence>MSSKKTTVERISITRCPVPTASSVAFDRGFLQKELAKAGILASVLQDEKDAAMHGAHFDHSLPFLVREGGNIPALWARSTGRDTRLVALVWVDEYQTILALPDANISGPADLRGRRIGIPRHRYLEIDFRAAQALRGFHSALWLAGLTLDDVEPVDLEAPSAGRRDSWDTEIDALRRREVDAIFVKGATGLQAARTLDVREVADLGFHPDPLVRVNNGVPRAVTVDAELIEHSGVVERVLTALLRAADWAADHRGDLTRVIAAETGASPEFVETAYRNGSLRPALHENLLAALDAQRKFLFEHGFLAGDFNVREWVHAGPLAAAEKNYYEGVSNHD</sequence>
<dbReference type="AlphaFoldDB" id="A0A0K1JS40"/>
<dbReference type="PANTHER" id="PTHR30024">
    <property type="entry name" value="ALIPHATIC SULFONATES-BINDING PROTEIN-RELATED"/>
    <property type="match status" value="1"/>
</dbReference>